<keyword evidence="1" id="KW-0732">Signal</keyword>
<protein>
    <recommendedName>
        <fullName evidence="4">Secreted protein</fullName>
    </recommendedName>
</protein>
<feature type="chain" id="PRO_5035920226" description="Secreted protein" evidence="1">
    <location>
        <begin position="19"/>
        <end position="85"/>
    </location>
</feature>
<dbReference type="EMBL" id="CM026424">
    <property type="protein sequence ID" value="KAG0581263.1"/>
    <property type="molecule type" value="Genomic_DNA"/>
</dbReference>
<dbReference type="Proteomes" id="UP000822688">
    <property type="component" value="Chromosome 4"/>
</dbReference>
<organism evidence="2 3">
    <name type="scientific">Ceratodon purpureus</name>
    <name type="common">Fire moss</name>
    <name type="synonym">Dicranum purpureum</name>
    <dbReference type="NCBI Taxonomy" id="3225"/>
    <lineage>
        <taxon>Eukaryota</taxon>
        <taxon>Viridiplantae</taxon>
        <taxon>Streptophyta</taxon>
        <taxon>Embryophyta</taxon>
        <taxon>Bryophyta</taxon>
        <taxon>Bryophytina</taxon>
        <taxon>Bryopsida</taxon>
        <taxon>Dicranidae</taxon>
        <taxon>Pseudoditrichales</taxon>
        <taxon>Ditrichaceae</taxon>
        <taxon>Ceratodon</taxon>
    </lineage>
</organism>
<dbReference type="AlphaFoldDB" id="A0A8T0IFI8"/>
<accession>A0A8T0IFI8</accession>
<comment type="caution">
    <text evidence="2">The sequence shown here is derived from an EMBL/GenBank/DDBJ whole genome shotgun (WGS) entry which is preliminary data.</text>
</comment>
<evidence type="ECO:0008006" key="4">
    <source>
        <dbReference type="Google" id="ProtNLM"/>
    </source>
</evidence>
<sequence>MSIFFVSVIFCLVPSSSNLLLEMKNCGIFSREMQACKWVAQASMTFCLLLSSLALASQTCDSGLSNASLFPLKHCLINLSANEIV</sequence>
<gene>
    <name evidence="2" type="ORF">KC19_4G237700</name>
</gene>
<evidence type="ECO:0000313" key="3">
    <source>
        <dbReference type="Proteomes" id="UP000822688"/>
    </source>
</evidence>
<proteinExistence type="predicted"/>
<feature type="signal peptide" evidence="1">
    <location>
        <begin position="1"/>
        <end position="18"/>
    </location>
</feature>
<evidence type="ECO:0000256" key="1">
    <source>
        <dbReference type="SAM" id="SignalP"/>
    </source>
</evidence>
<evidence type="ECO:0000313" key="2">
    <source>
        <dbReference type="EMBL" id="KAG0581263.1"/>
    </source>
</evidence>
<reference evidence="2" key="1">
    <citation type="submission" date="2020-06" db="EMBL/GenBank/DDBJ databases">
        <title>WGS assembly of Ceratodon purpureus strain R40.</title>
        <authorList>
            <person name="Carey S.B."/>
            <person name="Jenkins J."/>
            <person name="Shu S."/>
            <person name="Lovell J.T."/>
            <person name="Sreedasyam A."/>
            <person name="Maumus F."/>
            <person name="Tiley G.P."/>
            <person name="Fernandez-Pozo N."/>
            <person name="Barry K."/>
            <person name="Chen C."/>
            <person name="Wang M."/>
            <person name="Lipzen A."/>
            <person name="Daum C."/>
            <person name="Saski C.A."/>
            <person name="Payton A.C."/>
            <person name="Mcbreen J.C."/>
            <person name="Conrad R.E."/>
            <person name="Kollar L.M."/>
            <person name="Olsson S."/>
            <person name="Huttunen S."/>
            <person name="Landis J.B."/>
            <person name="Wickett N.J."/>
            <person name="Johnson M.G."/>
            <person name="Rensing S.A."/>
            <person name="Grimwood J."/>
            <person name="Schmutz J."/>
            <person name="Mcdaniel S.F."/>
        </authorList>
    </citation>
    <scope>NUCLEOTIDE SEQUENCE</scope>
    <source>
        <strain evidence="2">R40</strain>
    </source>
</reference>
<keyword evidence="3" id="KW-1185">Reference proteome</keyword>
<name>A0A8T0IFI8_CERPU</name>